<sequence>MSMHCCVTLSCKVYVHVCVLVFSALAVVLFKQRTSTITAFQIQCAVNKCPVCHWKNTLEFGRRYWQTVFGGTSACGMFHFASRYLTITTSHCPGKPDSTRREGGTICRRAERRDHGGMHSSSSHAPTPPLCVLFAISIVKWRSR</sequence>
<reference evidence="2" key="1">
    <citation type="submission" date="2018-01" db="EMBL/GenBank/DDBJ databases">
        <title>An insight into the sialome of Amazonian anophelines.</title>
        <authorList>
            <person name="Ribeiro J.M."/>
            <person name="Scarpassa V."/>
            <person name="Calvo E."/>
        </authorList>
    </citation>
    <scope>NUCLEOTIDE SEQUENCE</scope>
</reference>
<name>A0A2M4D5V5_ANODA</name>
<dbReference type="AlphaFoldDB" id="A0A2M4D5V5"/>
<dbReference type="EMBL" id="GGFL01008782">
    <property type="protein sequence ID" value="MBW72960.1"/>
    <property type="molecule type" value="Transcribed_RNA"/>
</dbReference>
<keyword evidence="1" id="KW-0472">Membrane</keyword>
<protein>
    <submittedName>
        <fullName evidence="2">Uncharacterized protein</fullName>
    </submittedName>
</protein>
<feature type="transmembrane region" description="Helical" evidence="1">
    <location>
        <begin position="13"/>
        <end position="30"/>
    </location>
</feature>
<keyword evidence="1" id="KW-0812">Transmembrane</keyword>
<organism evidence="2">
    <name type="scientific">Anopheles darlingi</name>
    <name type="common">Mosquito</name>
    <dbReference type="NCBI Taxonomy" id="43151"/>
    <lineage>
        <taxon>Eukaryota</taxon>
        <taxon>Metazoa</taxon>
        <taxon>Ecdysozoa</taxon>
        <taxon>Arthropoda</taxon>
        <taxon>Hexapoda</taxon>
        <taxon>Insecta</taxon>
        <taxon>Pterygota</taxon>
        <taxon>Neoptera</taxon>
        <taxon>Endopterygota</taxon>
        <taxon>Diptera</taxon>
        <taxon>Nematocera</taxon>
        <taxon>Culicoidea</taxon>
        <taxon>Culicidae</taxon>
        <taxon>Anophelinae</taxon>
        <taxon>Anopheles</taxon>
    </lineage>
</organism>
<proteinExistence type="predicted"/>
<keyword evidence="1" id="KW-1133">Transmembrane helix</keyword>
<evidence type="ECO:0000313" key="2">
    <source>
        <dbReference type="EMBL" id="MBW72960.1"/>
    </source>
</evidence>
<accession>A0A2M4D5V5</accession>
<evidence type="ECO:0000256" key="1">
    <source>
        <dbReference type="SAM" id="Phobius"/>
    </source>
</evidence>